<dbReference type="Pfam" id="PF17964">
    <property type="entry name" value="Big_10"/>
    <property type="match status" value="1"/>
</dbReference>
<accession>A0ABV9EFR6</accession>
<protein>
    <submittedName>
        <fullName evidence="11">Ig-like domain-containing protein</fullName>
    </submittedName>
</protein>
<evidence type="ECO:0000256" key="3">
    <source>
        <dbReference type="ARBA" id="ARBA00022960"/>
    </source>
</evidence>
<dbReference type="Gene3D" id="2.60.40.3780">
    <property type="match status" value="1"/>
</dbReference>
<dbReference type="Gene3D" id="2.60.40.3710">
    <property type="match status" value="1"/>
</dbReference>
<dbReference type="InterPro" id="IPR038063">
    <property type="entry name" value="Transpep_catalytic_dom"/>
</dbReference>
<dbReference type="InterPro" id="IPR005490">
    <property type="entry name" value="LD_TPept_cat_dom"/>
</dbReference>
<reference evidence="12" key="1">
    <citation type="journal article" date="2019" name="Int. J. Syst. Evol. Microbiol.">
        <title>The Global Catalogue of Microorganisms (GCM) 10K type strain sequencing project: providing services to taxonomists for standard genome sequencing and annotation.</title>
        <authorList>
            <consortium name="The Broad Institute Genomics Platform"/>
            <consortium name="The Broad Institute Genome Sequencing Center for Infectious Disease"/>
            <person name="Wu L."/>
            <person name="Ma J."/>
        </authorList>
    </citation>
    <scope>NUCLEOTIDE SEQUENCE [LARGE SCALE GENOMIC DNA]</scope>
    <source>
        <strain evidence="12">CCUG 49560</strain>
    </source>
</reference>
<comment type="pathway">
    <text evidence="1 7">Cell wall biogenesis; peptidoglycan biosynthesis.</text>
</comment>
<evidence type="ECO:0000256" key="9">
    <source>
        <dbReference type="SAM" id="SignalP"/>
    </source>
</evidence>
<gene>
    <name evidence="11" type="ORF">ACFO8L_16205</name>
</gene>
<dbReference type="Proteomes" id="UP001595891">
    <property type="component" value="Unassembled WGS sequence"/>
</dbReference>
<evidence type="ECO:0000256" key="7">
    <source>
        <dbReference type="PROSITE-ProRule" id="PRU01373"/>
    </source>
</evidence>
<dbReference type="EMBL" id="JBHSFN010000009">
    <property type="protein sequence ID" value="MFC4587638.1"/>
    <property type="molecule type" value="Genomic_DNA"/>
</dbReference>
<keyword evidence="6 7" id="KW-0961">Cell wall biogenesis/degradation</keyword>
<keyword evidence="2" id="KW-0808">Transferase</keyword>
<dbReference type="PANTHER" id="PTHR30582">
    <property type="entry name" value="L,D-TRANSPEPTIDASE"/>
    <property type="match status" value="1"/>
</dbReference>
<dbReference type="CDD" id="cd13432">
    <property type="entry name" value="LDT_IgD_like_2"/>
    <property type="match status" value="1"/>
</dbReference>
<dbReference type="PROSITE" id="PS52029">
    <property type="entry name" value="LD_TPASE"/>
    <property type="match status" value="1"/>
</dbReference>
<dbReference type="Pfam" id="PF03734">
    <property type="entry name" value="YkuD"/>
    <property type="match status" value="1"/>
</dbReference>
<evidence type="ECO:0000256" key="5">
    <source>
        <dbReference type="ARBA" id="ARBA00023315"/>
    </source>
</evidence>
<dbReference type="InterPro" id="IPR050979">
    <property type="entry name" value="LD-transpeptidase"/>
</dbReference>
<dbReference type="PANTHER" id="PTHR30582:SF2">
    <property type="entry name" value="L,D-TRANSPEPTIDASE YCIB-RELATED"/>
    <property type="match status" value="1"/>
</dbReference>
<keyword evidence="3 7" id="KW-0133">Cell shape</keyword>
<keyword evidence="4 7" id="KW-0573">Peptidoglycan synthesis</keyword>
<feature type="domain" description="L,D-TPase catalytic" evidence="10">
    <location>
        <begin position="247"/>
        <end position="373"/>
    </location>
</feature>
<feature type="active site" description="Nucleophile" evidence="7">
    <location>
        <position position="349"/>
    </location>
</feature>
<feature type="signal peptide" evidence="9">
    <location>
        <begin position="1"/>
        <end position="24"/>
    </location>
</feature>
<evidence type="ECO:0000256" key="4">
    <source>
        <dbReference type="ARBA" id="ARBA00022984"/>
    </source>
</evidence>
<dbReference type="RefSeq" id="WP_262840482.1">
    <property type="nucleotide sequence ID" value="NZ_JANZYP010000001.1"/>
</dbReference>
<proteinExistence type="predicted"/>
<evidence type="ECO:0000256" key="1">
    <source>
        <dbReference type="ARBA" id="ARBA00004752"/>
    </source>
</evidence>
<keyword evidence="5" id="KW-0012">Acyltransferase</keyword>
<evidence type="ECO:0000313" key="11">
    <source>
        <dbReference type="EMBL" id="MFC4587638.1"/>
    </source>
</evidence>
<evidence type="ECO:0000259" key="10">
    <source>
        <dbReference type="PROSITE" id="PS52029"/>
    </source>
</evidence>
<dbReference type="PROSITE" id="PS51257">
    <property type="entry name" value="PROKAR_LIPOPROTEIN"/>
    <property type="match status" value="1"/>
</dbReference>
<sequence length="403" mass="43107">MGDFRHRLKTPIAGLALVTSGLLAVSCSTGTGTGTAAPGASGGGSSAPAIPAPEIKISPVKGASKVRPDKSVVVTASNGELQEVTVQAGGRSVKGEFDSGHTKWTSKAPLKPSSNYTVSAKASGDGGPAEASSSFTTLKPSEELRIRDITPNRKGETVGVGMPIMVTFNHAVGDKKAVEESLEVTAQKPVAGAWRWINDALAIYRPAKYWPAHQKVKFVARLEGVRAGKDMYGVKNYATTMKIGAAWVSSVNTRTHQMVVRKDGKVIQKMAISAGKATSREYTTTNGVHLTMERGNPVTMISPGKKEGDPGYYKEIVNHAVRISNSGEYVHSAPWSVGSQGRANVSHGCVNARPDQARWFYDNFHRGDVVTIVGTNRALEWNNGWGFWQLSFKQWKKGSALKA</sequence>
<keyword evidence="9" id="KW-0732">Signal</keyword>
<comment type="caution">
    <text evidence="11">The sequence shown here is derived from an EMBL/GenBank/DDBJ whole genome shotgun (WGS) entry which is preliminary data.</text>
</comment>
<feature type="active site" description="Proton donor/acceptor" evidence="7">
    <location>
        <position position="331"/>
    </location>
</feature>
<feature type="region of interest" description="Disordered" evidence="8">
    <location>
        <begin position="92"/>
        <end position="137"/>
    </location>
</feature>
<evidence type="ECO:0000256" key="6">
    <source>
        <dbReference type="ARBA" id="ARBA00023316"/>
    </source>
</evidence>
<dbReference type="InterPro" id="IPR041280">
    <property type="entry name" value="Big_10"/>
</dbReference>
<dbReference type="CDD" id="cd16913">
    <property type="entry name" value="YkuD_like"/>
    <property type="match status" value="1"/>
</dbReference>
<keyword evidence="12" id="KW-1185">Reference proteome</keyword>
<dbReference type="Gene3D" id="2.40.440.10">
    <property type="entry name" value="L,D-transpeptidase catalytic domain-like"/>
    <property type="match status" value="1"/>
</dbReference>
<organism evidence="11 12">
    <name type="scientific">Sphaerisporangium corydalis</name>
    <dbReference type="NCBI Taxonomy" id="1441875"/>
    <lineage>
        <taxon>Bacteria</taxon>
        <taxon>Bacillati</taxon>
        <taxon>Actinomycetota</taxon>
        <taxon>Actinomycetes</taxon>
        <taxon>Streptosporangiales</taxon>
        <taxon>Streptosporangiaceae</taxon>
        <taxon>Sphaerisporangium</taxon>
    </lineage>
</organism>
<evidence type="ECO:0000256" key="2">
    <source>
        <dbReference type="ARBA" id="ARBA00022679"/>
    </source>
</evidence>
<evidence type="ECO:0000256" key="8">
    <source>
        <dbReference type="SAM" id="MobiDB-lite"/>
    </source>
</evidence>
<name>A0ABV9EFR6_9ACTN</name>
<dbReference type="SUPFAM" id="SSF141523">
    <property type="entry name" value="L,D-transpeptidase catalytic domain-like"/>
    <property type="match status" value="1"/>
</dbReference>
<evidence type="ECO:0000313" key="12">
    <source>
        <dbReference type="Proteomes" id="UP001595891"/>
    </source>
</evidence>
<feature type="chain" id="PRO_5046045594" evidence="9">
    <location>
        <begin position="25"/>
        <end position="403"/>
    </location>
</feature>